<reference evidence="2 3" key="1">
    <citation type="journal article" date="2019" name="Nat. Ecol. Evol.">
        <title>Megaphylogeny resolves global patterns of mushroom evolution.</title>
        <authorList>
            <person name="Varga T."/>
            <person name="Krizsan K."/>
            <person name="Foldi C."/>
            <person name="Dima B."/>
            <person name="Sanchez-Garcia M."/>
            <person name="Sanchez-Ramirez S."/>
            <person name="Szollosi G.J."/>
            <person name="Szarkandi J.G."/>
            <person name="Papp V."/>
            <person name="Albert L."/>
            <person name="Andreopoulos W."/>
            <person name="Angelini C."/>
            <person name="Antonin V."/>
            <person name="Barry K.W."/>
            <person name="Bougher N.L."/>
            <person name="Buchanan P."/>
            <person name="Buyck B."/>
            <person name="Bense V."/>
            <person name="Catcheside P."/>
            <person name="Chovatia M."/>
            <person name="Cooper J."/>
            <person name="Damon W."/>
            <person name="Desjardin D."/>
            <person name="Finy P."/>
            <person name="Geml J."/>
            <person name="Haridas S."/>
            <person name="Hughes K."/>
            <person name="Justo A."/>
            <person name="Karasinski D."/>
            <person name="Kautmanova I."/>
            <person name="Kiss B."/>
            <person name="Kocsube S."/>
            <person name="Kotiranta H."/>
            <person name="LaButti K.M."/>
            <person name="Lechner B.E."/>
            <person name="Liimatainen K."/>
            <person name="Lipzen A."/>
            <person name="Lukacs Z."/>
            <person name="Mihaltcheva S."/>
            <person name="Morgado L.N."/>
            <person name="Niskanen T."/>
            <person name="Noordeloos M.E."/>
            <person name="Ohm R.A."/>
            <person name="Ortiz-Santana B."/>
            <person name="Ovrebo C."/>
            <person name="Racz N."/>
            <person name="Riley R."/>
            <person name="Savchenko A."/>
            <person name="Shiryaev A."/>
            <person name="Soop K."/>
            <person name="Spirin V."/>
            <person name="Szebenyi C."/>
            <person name="Tomsovsky M."/>
            <person name="Tulloss R.E."/>
            <person name="Uehling J."/>
            <person name="Grigoriev I.V."/>
            <person name="Vagvolgyi C."/>
            <person name="Papp T."/>
            <person name="Martin F.M."/>
            <person name="Miettinen O."/>
            <person name="Hibbett D.S."/>
            <person name="Nagy L.G."/>
        </authorList>
    </citation>
    <scope>NUCLEOTIDE SEQUENCE [LARGE SCALE GENOMIC DNA]</scope>
    <source>
        <strain evidence="2 3">CBS 962.96</strain>
    </source>
</reference>
<keyword evidence="3" id="KW-1185">Reference proteome</keyword>
<feature type="compositionally biased region" description="Polar residues" evidence="1">
    <location>
        <begin position="138"/>
        <end position="147"/>
    </location>
</feature>
<sequence>MDPTTKFQNALPFALLGVSPALSALHVTRIRRSSSNLLPTDACAKCGTLLRYGGSTTRIVRKAKTSRTRYLQSKCSHCGWTNQKPINSGNEYMFSKRERTVTPKQPLPTPATSKEIELPLSSKTEKSVSAHVPAKTLPETSDSQNAASKSKSRPKKKTGLQEMLARNRLKEEKEKQAGQKSSNLAAFLDGL</sequence>
<organism evidence="2 3">
    <name type="scientific">Dendrothele bispora (strain CBS 962.96)</name>
    <dbReference type="NCBI Taxonomy" id="1314807"/>
    <lineage>
        <taxon>Eukaryota</taxon>
        <taxon>Fungi</taxon>
        <taxon>Dikarya</taxon>
        <taxon>Basidiomycota</taxon>
        <taxon>Agaricomycotina</taxon>
        <taxon>Agaricomycetes</taxon>
        <taxon>Agaricomycetidae</taxon>
        <taxon>Agaricales</taxon>
        <taxon>Agaricales incertae sedis</taxon>
        <taxon>Dendrothele</taxon>
    </lineage>
</organism>
<name>A0A4S8MYG6_DENBC</name>
<gene>
    <name evidence="2" type="ORF">K435DRAFT_12752</name>
</gene>
<protein>
    <recommendedName>
        <fullName evidence="4">Rpr2-domain-containing protein</fullName>
    </recommendedName>
</protein>
<feature type="compositionally biased region" description="Basic and acidic residues" evidence="1">
    <location>
        <begin position="168"/>
        <end position="177"/>
    </location>
</feature>
<feature type="region of interest" description="Disordered" evidence="1">
    <location>
        <begin position="98"/>
        <end position="191"/>
    </location>
</feature>
<evidence type="ECO:0008006" key="4">
    <source>
        <dbReference type="Google" id="ProtNLM"/>
    </source>
</evidence>
<dbReference type="OrthoDB" id="2685617at2759"/>
<dbReference type="Gene3D" id="6.20.50.20">
    <property type="match status" value="1"/>
</dbReference>
<evidence type="ECO:0000256" key="1">
    <source>
        <dbReference type="SAM" id="MobiDB-lite"/>
    </source>
</evidence>
<dbReference type="EMBL" id="ML179035">
    <property type="protein sequence ID" value="THV08490.1"/>
    <property type="molecule type" value="Genomic_DNA"/>
</dbReference>
<dbReference type="AlphaFoldDB" id="A0A4S8MYG6"/>
<evidence type="ECO:0000313" key="2">
    <source>
        <dbReference type="EMBL" id="THV08490.1"/>
    </source>
</evidence>
<accession>A0A4S8MYG6</accession>
<proteinExistence type="predicted"/>
<dbReference type="Proteomes" id="UP000297245">
    <property type="component" value="Unassembled WGS sequence"/>
</dbReference>
<evidence type="ECO:0000313" key="3">
    <source>
        <dbReference type="Proteomes" id="UP000297245"/>
    </source>
</evidence>